<evidence type="ECO:0000256" key="1">
    <source>
        <dbReference type="SAM" id="MobiDB-lite"/>
    </source>
</evidence>
<feature type="region of interest" description="Disordered" evidence="1">
    <location>
        <begin position="102"/>
        <end position="179"/>
    </location>
</feature>
<organism evidence="2">
    <name type="scientific">uncultured Actinomycetospora sp</name>
    <dbReference type="NCBI Taxonomy" id="1135996"/>
    <lineage>
        <taxon>Bacteria</taxon>
        <taxon>Bacillati</taxon>
        <taxon>Actinomycetota</taxon>
        <taxon>Actinomycetes</taxon>
        <taxon>Pseudonocardiales</taxon>
        <taxon>Pseudonocardiaceae</taxon>
        <taxon>Actinomycetospora</taxon>
        <taxon>environmental samples</taxon>
    </lineage>
</organism>
<name>A0A6J4HB94_9PSEU</name>
<proteinExistence type="predicted"/>
<feature type="region of interest" description="Disordered" evidence="1">
    <location>
        <begin position="1"/>
        <end position="89"/>
    </location>
</feature>
<feature type="compositionally biased region" description="Low complexity" evidence="1">
    <location>
        <begin position="133"/>
        <end position="143"/>
    </location>
</feature>
<dbReference type="EMBL" id="CADCTH010000072">
    <property type="protein sequence ID" value="CAA9220134.1"/>
    <property type="molecule type" value="Genomic_DNA"/>
</dbReference>
<protein>
    <submittedName>
        <fullName evidence="2">Transmembrane component NikQ of energizing module of nickel ECF transporter</fullName>
    </submittedName>
</protein>
<gene>
    <name evidence="2" type="ORF">AVDCRST_MAG54-527</name>
</gene>
<keyword evidence="2" id="KW-0812">Transmembrane</keyword>
<keyword evidence="2" id="KW-0472">Membrane</keyword>
<feature type="compositionally biased region" description="Low complexity" evidence="1">
    <location>
        <begin position="63"/>
        <end position="74"/>
    </location>
</feature>
<feature type="compositionally biased region" description="Basic residues" evidence="1">
    <location>
        <begin position="77"/>
        <end position="89"/>
    </location>
</feature>
<dbReference type="AlphaFoldDB" id="A0A6J4HB94"/>
<evidence type="ECO:0000313" key="2">
    <source>
        <dbReference type="EMBL" id="CAA9220134.1"/>
    </source>
</evidence>
<accession>A0A6J4HB94</accession>
<feature type="non-terminal residue" evidence="2">
    <location>
        <position position="254"/>
    </location>
</feature>
<feature type="compositionally biased region" description="Low complexity" evidence="1">
    <location>
        <begin position="1"/>
        <end position="12"/>
    </location>
</feature>
<sequence>GGRARPPALPRRGLGGPPPARAREDRRRVRVRPRRGGHAARGVRGVRAAVPAAGRRVDRGAHPAGVARGAGADRGAVRRARRPAAVLRRRPARRVVGDVAVGRRPARRVEHPGQGHARRPGVRDARGHHAAARPRLGALAAAGAGDGLRDRDADAALPRGHRRRGPPDAPGADLPRARPPVRLAARGDGALGRRAVPAVLRARRARAPGDALARLHRHHARLHHGVGVHRDVGRGAAARGRRGAVRGVRILGLV</sequence>
<feature type="non-terminal residue" evidence="2">
    <location>
        <position position="1"/>
    </location>
</feature>
<feature type="compositionally biased region" description="Basic residues" evidence="1">
    <location>
        <begin position="28"/>
        <end position="38"/>
    </location>
</feature>
<feature type="compositionally biased region" description="Low complexity" evidence="1">
    <location>
        <begin position="40"/>
        <end position="54"/>
    </location>
</feature>
<reference evidence="2" key="1">
    <citation type="submission" date="2020-02" db="EMBL/GenBank/DDBJ databases">
        <authorList>
            <person name="Meier V. D."/>
        </authorList>
    </citation>
    <scope>NUCLEOTIDE SEQUENCE</scope>
    <source>
        <strain evidence="2">AVDCRST_MAG54</strain>
    </source>
</reference>